<organism evidence="2 3">
    <name type="scientific">Catenuloplanes nepalensis</name>
    <dbReference type="NCBI Taxonomy" id="587533"/>
    <lineage>
        <taxon>Bacteria</taxon>
        <taxon>Bacillati</taxon>
        <taxon>Actinomycetota</taxon>
        <taxon>Actinomycetes</taxon>
        <taxon>Micromonosporales</taxon>
        <taxon>Micromonosporaceae</taxon>
        <taxon>Catenuloplanes</taxon>
    </lineage>
</organism>
<evidence type="ECO:0000313" key="2">
    <source>
        <dbReference type="EMBL" id="MDP9793136.1"/>
    </source>
</evidence>
<feature type="domain" description="PPM-type phosphatase" evidence="1">
    <location>
        <begin position="12"/>
        <end position="217"/>
    </location>
</feature>
<dbReference type="Proteomes" id="UP001240984">
    <property type="component" value="Unassembled WGS sequence"/>
</dbReference>
<reference evidence="2 3" key="1">
    <citation type="submission" date="2023-07" db="EMBL/GenBank/DDBJ databases">
        <title>Sequencing the genomes of 1000 actinobacteria strains.</title>
        <authorList>
            <person name="Klenk H.-P."/>
        </authorList>
    </citation>
    <scope>NUCLEOTIDE SEQUENCE [LARGE SCALE GENOMIC DNA]</scope>
    <source>
        <strain evidence="2 3">DSM 44710</strain>
    </source>
</reference>
<dbReference type="EMBL" id="JAUSRA010000001">
    <property type="protein sequence ID" value="MDP9793136.1"/>
    <property type="molecule type" value="Genomic_DNA"/>
</dbReference>
<dbReference type="Gene3D" id="3.60.40.10">
    <property type="entry name" value="PPM-type phosphatase domain"/>
    <property type="match status" value="1"/>
</dbReference>
<dbReference type="InterPro" id="IPR001932">
    <property type="entry name" value="PPM-type_phosphatase-like_dom"/>
</dbReference>
<dbReference type="RefSeq" id="WP_306828102.1">
    <property type="nucleotide sequence ID" value="NZ_JAUSRA010000001.1"/>
</dbReference>
<name>A0ABT9MNY7_9ACTN</name>
<gene>
    <name evidence="2" type="ORF">J2S43_001648</name>
</gene>
<sequence length="255" mass="26291">MTWSVLAGSSAGGAHDRAAAGSQDAHLVAEIAGVLVIAVADGAGSRRHAAIGATLAVGMAHQEVGRLLRGRAGDSADIRGAARVGARRTVRRFHRSVTALARAAGARPADFATTLTVVLARPPWVGAFSVGDGFVVTRNGAGELTLLHAPPREAARPPGAATLMPSRFGRVRVSRRLVRIDGLTGVAAGTDGLETLLIEFAGTQPVRPAAEPFGRLFGLADDPGTDPSALTRMLAGRRVGELTDDDRTLVLAVPR</sequence>
<protein>
    <recommendedName>
        <fullName evidence="1">PPM-type phosphatase domain-containing protein</fullName>
    </recommendedName>
</protein>
<keyword evidence="3" id="KW-1185">Reference proteome</keyword>
<evidence type="ECO:0000259" key="1">
    <source>
        <dbReference type="Pfam" id="PF13672"/>
    </source>
</evidence>
<dbReference type="Pfam" id="PF13672">
    <property type="entry name" value="PP2C_2"/>
    <property type="match status" value="1"/>
</dbReference>
<accession>A0ABT9MNY7</accession>
<proteinExistence type="predicted"/>
<comment type="caution">
    <text evidence="2">The sequence shown here is derived from an EMBL/GenBank/DDBJ whole genome shotgun (WGS) entry which is preliminary data.</text>
</comment>
<dbReference type="InterPro" id="IPR036457">
    <property type="entry name" value="PPM-type-like_dom_sf"/>
</dbReference>
<evidence type="ECO:0000313" key="3">
    <source>
        <dbReference type="Proteomes" id="UP001240984"/>
    </source>
</evidence>
<dbReference type="SUPFAM" id="SSF81606">
    <property type="entry name" value="PP2C-like"/>
    <property type="match status" value="1"/>
</dbReference>